<dbReference type="Proteomes" id="UP001165283">
    <property type="component" value="Unassembled WGS sequence"/>
</dbReference>
<dbReference type="SUPFAM" id="SSF51445">
    <property type="entry name" value="(Trans)glycosidases"/>
    <property type="match status" value="1"/>
</dbReference>
<proteinExistence type="inferred from homology"/>
<reference evidence="5" key="1">
    <citation type="submission" date="2021-04" db="EMBL/GenBank/DDBJ databases">
        <title>Pseudonocardia sp. nov., isolated from sandy soil of mangrove forest.</title>
        <authorList>
            <person name="Zan Z."/>
            <person name="Huang R."/>
            <person name="Liu W."/>
        </authorList>
    </citation>
    <scope>NUCLEOTIDE SEQUENCE</scope>
    <source>
        <strain evidence="5">S2-4</strain>
    </source>
</reference>
<dbReference type="Pfam" id="PF00933">
    <property type="entry name" value="Glyco_hydro_3"/>
    <property type="match status" value="1"/>
</dbReference>
<evidence type="ECO:0000313" key="6">
    <source>
        <dbReference type="Proteomes" id="UP001165283"/>
    </source>
</evidence>
<dbReference type="InterPro" id="IPR050226">
    <property type="entry name" value="NagZ_Beta-hexosaminidase"/>
</dbReference>
<comment type="similarity">
    <text evidence="1">Belongs to the glycosyl hydrolase 3 family.</text>
</comment>
<dbReference type="InterPro" id="IPR019800">
    <property type="entry name" value="Glyco_hydro_3_AS"/>
</dbReference>
<organism evidence="5 6">
    <name type="scientific">Pseudonocardia humida</name>
    <dbReference type="NCBI Taxonomy" id="2800819"/>
    <lineage>
        <taxon>Bacteria</taxon>
        <taxon>Bacillati</taxon>
        <taxon>Actinomycetota</taxon>
        <taxon>Actinomycetes</taxon>
        <taxon>Pseudonocardiales</taxon>
        <taxon>Pseudonocardiaceae</taxon>
        <taxon>Pseudonocardia</taxon>
    </lineage>
</organism>
<dbReference type="PROSITE" id="PS00775">
    <property type="entry name" value="GLYCOSYL_HYDROL_F3"/>
    <property type="match status" value="1"/>
</dbReference>
<dbReference type="RefSeq" id="WP_252442802.1">
    <property type="nucleotide sequence ID" value="NZ_JAGSOV010000057.1"/>
</dbReference>
<evidence type="ECO:0000313" key="5">
    <source>
        <dbReference type="EMBL" id="MCO1658626.1"/>
    </source>
</evidence>
<evidence type="ECO:0000259" key="4">
    <source>
        <dbReference type="Pfam" id="PF00933"/>
    </source>
</evidence>
<accession>A0ABT1A6R5</accession>
<dbReference type="Gene3D" id="3.20.20.300">
    <property type="entry name" value="Glycoside hydrolase, family 3, N-terminal domain"/>
    <property type="match status" value="1"/>
</dbReference>
<dbReference type="InterPro" id="IPR001764">
    <property type="entry name" value="Glyco_hydro_3_N"/>
</dbReference>
<keyword evidence="3" id="KW-0326">Glycosidase</keyword>
<dbReference type="GO" id="GO:0016787">
    <property type="term" value="F:hydrolase activity"/>
    <property type="evidence" value="ECO:0007669"/>
    <property type="project" value="UniProtKB-KW"/>
</dbReference>
<gene>
    <name evidence="5" type="ORF">KDL28_26525</name>
</gene>
<dbReference type="PANTHER" id="PTHR30480">
    <property type="entry name" value="BETA-HEXOSAMINIDASE-RELATED"/>
    <property type="match status" value="1"/>
</dbReference>
<keyword evidence="2 5" id="KW-0378">Hydrolase</keyword>
<evidence type="ECO:0000256" key="1">
    <source>
        <dbReference type="ARBA" id="ARBA00005336"/>
    </source>
</evidence>
<dbReference type="EMBL" id="JAGSOV010000057">
    <property type="protein sequence ID" value="MCO1658626.1"/>
    <property type="molecule type" value="Genomic_DNA"/>
</dbReference>
<protein>
    <submittedName>
        <fullName evidence="5">Glycoside hydrolase family 3 protein</fullName>
    </submittedName>
</protein>
<evidence type="ECO:0000256" key="3">
    <source>
        <dbReference type="ARBA" id="ARBA00023295"/>
    </source>
</evidence>
<dbReference type="InterPro" id="IPR017853">
    <property type="entry name" value="GH"/>
</dbReference>
<feature type="domain" description="Glycoside hydrolase family 3 N-terminal" evidence="4">
    <location>
        <begin position="47"/>
        <end position="337"/>
    </location>
</feature>
<sequence length="496" mass="50626">MTRSPSPESLSSVVGDDELSRAAAGVVLASFAGPTPPPWVLRGLADGLAGVVLFGSNVVDPEQLARLSTTLRAAGDDPVVAIDEEGGDVTRLAHATGSPYPGNAALGAADDVVLTREVYRALGSELAAVGVTLDLAPSVDVNTAADNPIIGTRAFSHDPHLVARHGVAAVAGLHDAGVAACVKHFPGHGATREDSHLALPTVDVPLDVLRERELVPFRAAIEAGAPCAMTAHIRVPELTGELPATLSSAALQRLLRGELGFAGVVVTDALDMHAASARAGIAAAAADAFVAGADLLCLGAEPGPEVVAAAVAAVAEAVREGRAPRERLDEAGARIAALRRPPGGGVPVDRTAALRAARAALLVRGAAPALRRPLVLQLHAPATIAAGPVPWGIAPWLSPNDGEVLDVDAADPRPGELLARAADRSLVVVVRDAHRYPWMVGLIERLVAERPDAVVVEMGLPVWRPRHAGAYLATHGAARANAAAALELLGVDAPAV</sequence>
<comment type="caution">
    <text evidence="5">The sequence shown here is derived from an EMBL/GenBank/DDBJ whole genome shotgun (WGS) entry which is preliminary data.</text>
</comment>
<dbReference type="InterPro" id="IPR036962">
    <property type="entry name" value="Glyco_hydro_3_N_sf"/>
</dbReference>
<name>A0ABT1A6R5_9PSEU</name>
<evidence type="ECO:0000256" key="2">
    <source>
        <dbReference type="ARBA" id="ARBA00022801"/>
    </source>
</evidence>
<keyword evidence="6" id="KW-1185">Reference proteome</keyword>
<dbReference type="PANTHER" id="PTHR30480:SF16">
    <property type="entry name" value="GLYCOSIDE HYDROLASE FAMILY 3 DOMAIN PROTEIN"/>
    <property type="match status" value="1"/>
</dbReference>